<evidence type="ECO:0008006" key="4">
    <source>
        <dbReference type="Google" id="ProtNLM"/>
    </source>
</evidence>
<sequence>MTKHRRQHDQRRGVTLLEVMTATVISATMMTSSVALLRSNYTAWQAHEADIDRSANAAAVLRHFVQNVRQAAGVTAITAASNPSGALTIALADGTTLAWDHSGTSVTLSVNGGAAQPLADDIQTLTFIGYEADGVTPTAIPGETQTVHAVLTTLLPAGGTRTYSACAWVRSW</sequence>
<evidence type="ECO:0000313" key="3">
    <source>
        <dbReference type="Proteomes" id="UP000316426"/>
    </source>
</evidence>
<dbReference type="InterPro" id="IPR012902">
    <property type="entry name" value="N_methyl_site"/>
</dbReference>
<dbReference type="NCBIfam" id="TIGR02532">
    <property type="entry name" value="IV_pilin_GFxxxE"/>
    <property type="match status" value="1"/>
</dbReference>
<dbReference type="RefSeq" id="WP_145112261.1">
    <property type="nucleotide sequence ID" value="NZ_CP036349.1"/>
</dbReference>
<dbReference type="EMBL" id="CP036349">
    <property type="protein sequence ID" value="QDV74130.1"/>
    <property type="molecule type" value="Genomic_DNA"/>
</dbReference>
<gene>
    <name evidence="2" type="ORF">Spa11_23300</name>
</gene>
<dbReference type="AlphaFoldDB" id="A0A518K8L4"/>
<dbReference type="KEGG" id="bmei:Spa11_23300"/>
<accession>A0A518K8L4</accession>
<name>A0A518K8L4_9BACT</name>
<keyword evidence="1" id="KW-0812">Transmembrane</keyword>
<evidence type="ECO:0000256" key="1">
    <source>
        <dbReference type="SAM" id="Phobius"/>
    </source>
</evidence>
<dbReference type="PROSITE" id="PS00409">
    <property type="entry name" value="PROKAR_NTER_METHYL"/>
    <property type="match status" value="1"/>
</dbReference>
<organism evidence="2 3">
    <name type="scientific">Botrimarina mediterranea</name>
    <dbReference type="NCBI Taxonomy" id="2528022"/>
    <lineage>
        <taxon>Bacteria</taxon>
        <taxon>Pseudomonadati</taxon>
        <taxon>Planctomycetota</taxon>
        <taxon>Planctomycetia</taxon>
        <taxon>Pirellulales</taxon>
        <taxon>Lacipirellulaceae</taxon>
        <taxon>Botrimarina</taxon>
    </lineage>
</organism>
<keyword evidence="3" id="KW-1185">Reference proteome</keyword>
<evidence type="ECO:0000313" key="2">
    <source>
        <dbReference type="EMBL" id="QDV74130.1"/>
    </source>
</evidence>
<proteinExistence type="predicted"/>
<keyword evidence="1" id="KW-1133">Transmembrane helix</keyword>
<protein>
    <recommendedName>
        <fullName evidence="4">Prepilin-type N-terminal cleavage/methylation domain-containing protein</fullName>
    </recommendedName>
</protein>
<feature type="transmembrane region" description="Helical" evidence="1">
    <location>
        <begin position="12"/>
        <end position="37"/>
    </location>
</feature>
<dbReference type="Proteomes" id="UP000316426">
    <property type="component" value="Chromosome"/>
</dbReference>
<keyword evidence="1" id="KW-0472">Membrane</keyword>
<reference evidence="2 3" key="1">
    <citation type="submission" date="2019-02" db="EMBL/GenBank/DDBJ databases">
        <title>Deep-cultivation of Planctomycetes and their phenomic and genomic characterization uncovers novel biology.</title>
        <authorList>
            <person name="Wiegand S."/>
            <person name="Jogler M."/>
            <person name="Boedeker C."/>
            <person name="Pinto D."/>
            <person name="Vollmers J."/>
            <person name="Rivas-Marin E."/>
            <person name="Kohn T."/>
            <person name="Peeters S.H."/>
            <person name="Heuer A."/>
            <person name="Rast P."/>
            <person name="Oberbeckmann S."/>
            <person name="Bunk B."/>
            <person name="Jeske O."/>
            <person name="Meyerdierks A."/>
            <person name="Storesund J.E."/>
            <person name="Kallscheuer N."/>
            <person name="Luecker S."/>
            <person name="Lage O.M."/>
            <person name="Pohl T."/>
            <person name="Merkel B.J."/>
            <person name="Hornburger P."/>
            <person name="Mueller R.-W."/>
            <person name="Bruemmer F."/>
            <person name="Labrenz M."/>
            <person name="Spormann A.M."/>
            <person name="Op den Camp H."/>
            <person name="Overmann J."/>
            <person name="Amann R."/>
            <person name="Jetten M.S.M."/>
            <person name="Mascher T."/>
            <person name="Medema M.H."/>
            <person name="Devos D.P."/>
            <person name="Kaster A.-K."/>
            <person name="Ovreas L."/>
            <person name="Rohde M."/>
            <person name="Galperin M.Y."/>
            <person name="Jogler C."/>
        </authorList>
    </citation>
    <scope>NUCLEOTIDE SEQUENCE [LARGE SCALE GENOMIC DNA]</scope>
    <source>
        <strain evidence="2 3">Spa11</strain>
    </source>
</reference>